<dbReference type="STRING" id="1476583.DEIPH_ctg020orf0015"/>
<sequence length="759" mass="83370">MASLLHTAWTIFRWGRPQDAVWYSDLHYLLVVGLSWALSVVALRWAVPEARPGLRALTLALGLYAVGEGLWTYLELFTRTPPFPSLADAFYLAQYPALIAALLHFSRFRLRRLETARILLDGLVVTTVMSMFAWKGLLAGIAGDPDLGLLERACSLAYPVVDLAVLGVLMLLALRGRLLRLQEGLFAAGLSLLVVADLAYTFLEAQDAYHSGSWVDPLWSWAFVLLAVGGLVASRTPTQASEPADPSGLPAYIVLYLPYVAIASTGLFLLELIWDASLLDQGLEIGILAVFVLVTVRQGLVLSDNRQLNHNLERASMQLQTAQALLLHQADHDPLTGLRNRNGFNEQLQRVLDEAAHTGTQVGVLFIDLDRMKQVNDAYGHPTGDAVLREMAARLRTQVRQSDTVARVGGDEFVILMPLVRDGQGAAHLADRLIAAVAEPVVLQAQAMYLTASIGVAFGPHDSPTPEGLIQAADIAMYQAKQSGKSQWRFFDDRARQTTVHQLQLEAQLRTALDRGDLNLHYQPLRRLQDGKTVGFEALLRWTSPTRGPVSPAELIPLAEERGLIVPLGLCVLNGAARQVKRWRREQQADLYVCVNISALHFAQPDFPQQVQQVLEAHRLPGEALVVELTESAFLKDLDAAIGKLAALARLGVRVALDDFGTGYSSLSYLRQLPVWMVKIDRSFVRALNDDGDAFIQAITTLAHRLGLTVVAEGIEEEWQRVHVLALGSDIGQGYGLGRPMPASDVARWLEEPSVTLNA</sequence>
<dbReference type="SUPFAM" id="SSF55073">
    <property type="entry name" value="Nucleotide cyclase"/>
    <property type="match status" value="1"/>
</dbReference>
<dbReference type="FunFam" id="3.30.70.270:FF:000001">
    <property type="entry name" value="Diguanylate cyclase domain protein"/>
    <property type="match status" value="1"/>
</dbReference>
<feature type="transmembrane region" description="Helical" evidence="1">
    <location>
        <begin position="155"/>
        <end position="173"/>
    </location>
</feature>
<gene>
    <name evidence="4" type="ORF">DEIPH_ctg020orf0015</name>
</gene>
<dbReference type="PATRIC" id="fig|1476583.3.peg.1322"/>
<dbReference type="Pfam" id="PF00563">
    <property type="entry name" value="EAL"/>
    <property type="match status" value="1"/>
</dbReference>
<keyword evidence="1" id="KW-1133">Transmembrane helix</keyword>
<organism evidence="4 5">
    <name type="scientific">Deinococcus phoenicis</name>
    <dbReference type="NCBI Taxonomy" id="1476583"/>
    <lineage>
        <taxon>Bacteria</taxon>
        <taxon>Thermotogati</taxon>
        <taxon>Deinococcota</taxon>
        <taxon>Deinococci</taxon>
        <taxon>Deinococcales</taxon>
        <taxon>Deinococcaceae</taxon>
        <taxon>Deinococcus</taxon>
    </lineage>
</organism>
<feature type="transmembrane region" description="Helical" evidence="1">
    <location>
        <begin position="249"/>
        <end position="270"/>
    </location>
</feature>
<feature type="transmembrane region" description="Helical" evidence="1">
    <location>
        <begin position="86"/>
        <end position="106"/>
    </location>
</feature>
<evidence type="ECO:0008006" key="6">
    <source>
        <dbReference type="Google" id="ProtNLM"/>
    </source>
</evidence>
<proteinExistence type="predicted"/>
<evidence type="ECO:0000256" key="1">
    <source>
        <dbReference type="SAM" id="Phobius"/>
    </source>
</evidence>
<reference evidence="4 5" key="1">
    <citation type="submission" date="2014-03" db="EMBL/GenBank/DDBJ databases">
        <title>Draft genome sequence of Deinococcus phoenicis 1P10ME.</title>
        <authorList>
            <person name="Stepanov V.G."/>
            <person name="Vaishampayan P."/>
            <person name="Venkateswaran K."/>
            <person name="Fox G.E."/>
        </authorList>
    </citation>
    <scope>NUCLEOTIDE SEQUENCE [LARGE SCALE GENOMIC DNA]</scope>
    <source>
        <strain evidence="4 5">1P10ME</strain>
    </source>
</reference>
<dbReference type="SMART" id="SM00267">
    <property type="entry name" value="GGDEF"/>
    <property type="match status" value="1"/>
</dbReference>
<dbReference type="PANTHER" id="PTHR44757">
    <property type="entry name" value="DIGUANYLATE CYCLASE DGCP"/>
    <property type="match status" value="1"/>
</dbReference>
<feature type="transmembrane region" description="Helical" evidence="1">
    <location>
        <begin position="218"/>
        <end position="237"/>
    </location>
</feature>
<dbReference type="PROSITE" id="PS50887">
    <property type="entry name" value="GGDEF"/>
    <property type="match status" value="1"/>
</dbReference>
<feature type="transmembrane region" description="Helical" evidence="1">
    <location>
        <begin position="26"/>
        <end position="47"/>
    </location>
</feature>
<feature type="domain" description="EAL" evidence="2">
    <location>
        <begin position="502"/>
        <end position="754"/>
    </location>
</feature>
<dbReference type="InterPro" id="IPR035919">
    <property type="entry name" value="EAL_sf"/>
</dbReference>
<feature type="transmembrane region" description="Helical" evidence="1">
    <location>
        <begin position="185"/>
        <end position="203"/>
    </location>
</feature>
<dbReference type="CDD" id="cd01948">
    <property type="entry name" value="EAL"/>
    <property type="match status" value="1"/>
</dbReference>
<comment type="caution">
    <text evidence="4">The sequence shown here is derived from an EMBL/GenBank/DDBJ whole genome shotgun (WGS) entry which is preliminary data.</text>
</comment>
<keyword evidence="5" id="KW-1185">Reference proteome</keyword>
<dbReference type="EMBL" id="JHAC01000020">
    <property type="protein sequence ID" value="EYB68579.1"/>
    <property type="molecule type" value="Genomic_DNA"/>
</dbReference>
<dbReference type="InterPro" id="IPR052155">
    <property type="entry name" value="Biofilm_reg_signaling"/>
</dbReference>
<dbReference type="NCBIfam" id="TIGR00254">
    <property type="entry name" value="GGDEF"/>
    <property type="match status" value="1"/>
</dbReference>
<evidence type="ECO:0000259" key="2">
    <source>
        <dbReference type="PROSITE" id="PS50883"/>
    </source>
</evidence>
<dbReference type="eggNOG" id="COG5001">
    <property type="taxonomic scope" value="Bacteria"/>
</dbReference>
<dbReference type="InterPro" id="IPR001633">
    <property type="entry name" value="EAL_dom"/>
</dbReference>
<dbReference type="Gene3D" id="3.20.20.450">
    <property type="entry name" value="EAL domain"/>
    <property type="match status" value="1"/>
</dbReference>
<keyword evidence="1" id="KW-0472">Membrane</keyword>
<dbReference type="Pfam" id="PF00990">
    <property type="entry name" value="GGDEF"/>
    <property type="match status" value="1"/>
</dbReference>
<keyword evidence="1" id="KW-0812">Transmembrane</keyword>
<dbReference type="Gene3D" id="3.30.70.270">
    <property type="match status" value="1"/>
</dbReference>
<dbReference type="PANTHER" id="PTHR44757:SF2">
    <property type="entry name" value="BIOFILM ARCHITECTURE MAINTENANCE PROTEIN MBAA"/>
    <property type="match status" value="1"/>
</dbReference>
<dbReference type="InterPro" id="IPR029787">
    <property type="entry name" value="Nucleotide_cyclase"/>
</dbReference>
<feature type="transmembrane region" description="Helical" evidence="1">
    <location>
        <begin position="54"/>
        <end position="74"/>
    </location>
</feature>
<feature type="transmembrane region" description="Helical" evidence="1">
    <location>
        <begin position="118"/>
        <end position="143"/>
    </location>
</feature>
<evidence type="ECO:0000259" key="3">
    <source>
        <dbReference type="PROSITE" id="PS50887"/>
    </source>
</evidence>
<protein>
    <recommendedName>
        <fullName evidence="6">Diguanylate cyclase/phosphodiesterase</fullName>
    </recommendedName>
</protein>
<dbReference type="Proteomes" id="UP000020492">
    <property type="component" value="Unassembled WGS sequence"/>
</dbReference>
<feature type="domain" description="GGDEF" evidence="3">
    <location>
        <begin position="360"/>
        <end position="493"/>
    </location>
</feature>
<dbReference type="SMART" id="SM00052">
    <property type="entry name" value="EAL"/>
    <property type="match status" value="1"/>
</dbReference>
<dbReference type="AlphaFoldDB" id="A0A016QS50"/>
<dbReference type="PROSITE" id="PS50883">
    <property type="entry name" value="EAL"/>
    <property type="match status" value="1"/>
</dbReference>
<evidence type="ECO:0000313" key="4">
    <source>
        <dbReference type="EMBL" id="EYB68579.1"/>
    </source>
</evidence>
<dbReference type="InterPro" id="IPR000160">
    <property type="entry name" value="GGDEF_dom"/>
</dbReference>
<dbReference type="SUPFAM" id="SSF141868">
    <property type="entry name" value="EAL domain-like"/>
    <property type="match status" value="1"/>
</dbReference>
<name>A0A016QS50_9DEIO</name>
<dbReference type="InterPro" id="IPR043128">
    <property type="entry name" value="Rev_trsase/Diguanyl_cyclase"/>
</dbReference>
<accession>A0A016QS50</accession>
<dbReference type="CDD" id="cd01949">
    <property type="entry name" value="GGDEF"/>
    <property type="match status" value="1"/>
</dbReference>
<evidence type="ECO:0000313" key="5">
    <source>
        <dbReference type="Proteomes" id="UP000020492"/>
    </source>
</evidence>